<keyword evidence="8 11" id="KW-0472">Membrane</keyword>
<keyword evidence="4 11" id="KW-0812">Transmembrane</keyword>
<dbReference type="AlphaFoldDB" id="A0AAV2RNM0"/>
<keyword evidence="6 11" id="KW-1133">Transmembrane helix</keyword>
<evidence type="ECO:0000313" key="13">
    <source>
        <dbReference type="Proteomes" id="UP001497623"/>
    </source>
</evidence>
<reference evidence="12 13" key="1">
    <citation type="submission" date="2024-05" db="EMBL/GenBank/DDBJ databases">
        <authorList>
            <person name="Wallberg A."/>
        </authorList>
    </citation>
    <scope>NUCLEOTIDE SEQUENCE [LARGE SCALE GENOMIC DNA]</scope>
</reference>
<gene>
    <name evidence="12" type="ORF">MNOR_LOCUS26343</name>
</gene>
<dbReference type="GO" id="GO:0006120">
    <property type="term" value="P:mitochondrial electron transport, NADH to ubiquinone"/>
    <property type="evidence" value="ECO:0007669"/>
    <property type="project" value="InterPro"/>
</dbReference>
<keyword evidence="7" id="KW-0496">Mitochondrion</keyword>
<evidence type="ECO:0000256" key="1">
    <source>
        <dbReference type="ARBA" id="ARBA00004292"/>
    </source>
</evidence>
<evidence type="ECO:0000256" key="7">
    <source>
        <dbReference type="ARBA" id="ARBA00023128"/>
    </source>
</evidence>
<dbReference type="PANTHER" id="PTHR21382:SF1">
    <property type="entry name" value="NADH DEHYDROGENASE [UBIQUINONE] 1 ALPHA SUBCOMPLEX SUBUNIT 11"/>
    <property type="match status" value="1"/>
</dbReference>
<accession>A0AAV2RNM0</accession>
<keyword evidence="5" id="KW-0999">Mitochondrion inner membrane</keyword>
<evidence type="ECO:0000256" key="4">
    <source>
        <dbReference type="ARBA" id="ARBA00022692"/>
    </source>
</evidence>
<dbReference type="InterPro" id="IPR039205">
    <property type="entry name" value="NDUFA11"/>
</dbReference>
<protein>
    <recommendedName>
        <fullName evidence="3">NADH dehydrogenase [ubiquinone] 1 alpha subcomplex subunit 11</fullName>
    </recommendedName>
    <alternativeName>
        <fullName evidence="9">Complex I-B14.7</fullName>
    </alternativeName>
    <alternativeName>
        <fullName evidence="10">NADH-ubiquinone oxidoreductase subunit B14.7</fullName>
    </alternativeName>
</protein>
<dbReference type="PANTHER" id="PTHR21382">
    <property type="entry name" value="NADH-UBIQUINONE OXIDOREDUCTASE SUBUNIT"/>
    <property type="match status" value="1"/>
</dbReference>
<dbReference type="Proteomes" id="UP001497623">
    <property type="component" value="Unassembled WGS sequence"/>
</dbReference>
<name>A0AAV2RNM0_MEGNR</name>
<evidence type="ECO:0000256" key="10">
    <source>
        <dbReference type="ARBA" id="ARBA00031497"/>
    </source>
</evidence>
<feature type="transmembrane region" description="Helical" evidence="11">
    <location>
        <begin position="104"/>
        <end position="123"/>
    </location>
</feature>
<dbReference type="GO" id="GO:0045271">
    <property type="term" value="C:respiratory chain complex I"/>
    <property type="evidence" value="ECO:0007669"/>
    <property type="project" value="InterPro"/>
</dbReference>
<dbReference type="EMBL" id="CAXKWB010026177">
    <property type="protein sequence ID" value="CAL4129700.1"/>
    <property type="molecule type" value="Genomic_DNA"/>
</dbReference>
<organism evidence="12 13">
    <name type="scientific">Meganyctiphanes norvegica</name>
    <name type="common">Northern krill</name>
    <name type="synonym">Thysanopoda norvegica</name>
    <dbReference type="NCBI Taxonomy" id="48144"/>
    <lineage>
        <taxon>Eukaryota</taxon>
        <taxon>Metazoa</taxon>
        <taxon>Ecdysozoa</taxon>
        <taxon>Arthropoda</taxon>
        <taxon>Crustacea</taxon>
        <taxon>Multicrustacea</taxon>
        <taxon>Malacostraca</taxon>
        <taxon>Eumalacostraca</taxon>
        <taxon>Eucarida</taxon>
        <taxon>Euphausiacea</taxon>
        <taxon>Euphausiidae</taxon>
        <taxon>Meganyctiphanes</taxon>
    </lineage>
</organism>
<sequence>MGYSDAPDGEQCFQKMLICGKNAGLVGVIASTYDLLMVTKPQGYVPAIGCYIRGTIPLAAAGLTFATVSCMATNLRHKDDKFNYFLGGASAGGIIGVAKKSFRLGIPVAFLLGISAIIFKDSLDSKWELLPKIDHQMGTFDTIKNDYTRT</sequence>
<comment type="similarity">
    <text evidence="2">Belongs to the complex I NDUFA11 subunit family.</text>
</comment>
<evidence type="ECO:0000256" key="9">
    <source>
        <dbReference type="ARBA" id="ARBA00030608"/>
    </source>
</evidence>
<comment type="caution">
    <text evidence="12">The sequence shown here is derived from an EMBL/GenBank/DDBJ whole genome shotgun (WGS) entry which is preliminary data.</text>
</comment>
<evidence type="ECO:0000256" key="5">
    <source>
        <dbReference type="ARBA" id="ARBA00022792"/>
    </source>
</evidence>
<evidence type="ECO:0000256" key="8">
    <source>
        <dbReference type="ARBA" id="ARBA00023136"/>
    </source>
</evidence>
<feature type="transmembrane region" description="Helical" evidence="11">
    <location>
        <begin position="44"/>
        <end position="70"/>
    </location>
</feature>
<evidence type="ECO:0000256" key="6">
    <source>
        <dbReference type="ARBA" id="ARBA00022989"/>
    </source>
</evidence>
<comment type="subcellular location">
    <subcellularLocation>
        <location evidence="1">Mitochondrion inner membrane</location>
        <topology evidence="1">Multi-pass membrane protein</topology>
        <orientation evidence="1">Matrix side</orientation>
    </subcellularLocation>
</comment>
<evidence type="ECO:0000256" key="11">
    <source>
        <dbReference type="SAM" id="Phobius"/>
    </source>
</evidence>
<dbReference type="GO" id="GO:0005743">
    <property type="term" value="C:mitochondrial inner membrane"/>
    <property type="evidence" value="ECO:0007669"/>
    <property type="project" value="UniProtKB-SubCell"/>
</dbReference>
<keyword evidence="13" id="KW-1185">Reference proteome</keyword>
<evidence type="ECO:0000256" key="2">
    <source>
        <dbReference type="ARBA" id="ARBA00008699"/>
    </source>
</evidence>
<evidence type="ECO:0000313" key="12">
    <source>
        <dbReference type="EMBL" id="CAL4129700.1"/>
    </source>
</evidence>
<proteinExistence type="inferred from homology"/>
<evidence type="ECO:0000256" key="3">
    <source>
        <dbReference type="ARBA" id="ARBA00018191"/>
    </source>
</evidence>